<dbReference type="InterPro" id="IPR027417">
    <property type="entry name" value="P-loop_NTPase"/>
</dbReference>
<keyword evidence="4" id="KW-0206">Cytoskeleton</keyword>
<dbReference type="PROSITE" id="PS00411">
    <property type="entry name" value="KINESIN_MOTOR_1"/>
    <property type="match status" value="1"/>
</dbReference>
<keyword evidence="8" id="KW-1185">Reference proteome</keyword>
<dbReference type="SUPFAM" id="SSF52540">
    <property type="entry name" value="P-loop containing nucleoside triphosphate hydrolases"/>
    <property type="match status" value="1"/>
</dbReference>
<comment type="caution">
    <text evidence="7">The sequence shown here is derived from an EMBL/GenBank/DDBJ whole genome shotgun (WGS) entry which is preliminary data.</text>
</comment>
<dbReference type="SMART" id="SM00129">
    <property type="entry name" value="KISc"/>
    <property type="match status" value="1"/>
</dbReference>
<keyword evidence="4" id="KW-0963">Cytoplasm</keyword>
<dbReference type="Proteomes" id="UP001152795">
    <property type="component" value="Unassembled WGS sequence"/>
</dbReference>
<evidence type="ECO:0000313" key="7">
    <source>
        <dbReference type="EMBL" id="CAB3977739.1"/>
    </source>
</evidence>
<evidence type="ECO:0000256" key="1">
    <source>
        <dbReference type="ARBA" id="ARBA00004245"/>
    </source>
</evidence>
<dbReference type="OrthoDB" id="3176171at2759"/>
<gene>
    <name evidence="7" type="ORF">PACLA_8A067086</name>
</gene>
<dbReference type="PROSITE" id="PS50067">
    <property type="entry name" value="KINESIN_MOTOR_2"/>
    <property type="match status" value="1"/>
</dbReference>
<sequence length="251" mass="27515">MERMFSAINENKGKFSFKVSVYMLELYNDRLIDLLAENHAADAKLDIKKDKKGLVFVHGANVVDAGDSKSLYDIFEKGSENRHVASTKMNSESSRSHLILSIIIESTNKTTGSVLKGKLSLVDLAGSERASKTQASAEQLKEAQSINKSLSALGDVISALSSEQAFIPYRNNKLTMLMQDSLGGNAKTLMFVNISPADYNTDETVTSLTYASRVKLITNDASKNAENKEIVRLKGIIAKLKQGESVDDEEQ</sequence>
<dbReference type="InterPro" id="IPR027640">
    <property type="entry name" value="Kinesin-like_fam"/>
</dbReference>
<dbReference type="InterPro" id="IPR001752">
    <property type="entry name" value="Kinesin_motor_dom"/>
</dbReference>
<dbReference type="EMBL" id="CACRXK020000067">
    <property type="protein sequence ID" value="CAB3977739.1"/>
    <property type="molecule type" value="Genomic_DNA"/>
</dbReference>
<dbReference type="GO" id="GO:0008017">
    <property type="term" value="F:microtubule binding"/>
    <property type="evidence" value="ECO:0007669"/>
    <property type="project" value="InterPro"/>
</dbReference>
<keyword evidence="6" id="KW-0505">Motor protein</keyword>
<name>A0A6S7FP20_PARCT</name>
<protein>
    <recommendedName>
        <fullName evidence="6">Kinesin-like protein</fullName>
    </recommendedName>
</protein>
<evidence type="ECO:0000256" key="2">
    <source>
        <dbReference type="ARBA" id="ARBA00022741"/>
    </source>
</evidence>
<keyword evidence="3 6" id="KW-0067">ATP-binding</keyword>
<evidence type="ECO:0000256" key="6">
    <source>
        <dbReference type="RuleBase" id="RU000394"/>
    </source>
</evidence>
<accession>A0A6S7FP20</accession>
<dbReference type="InterPro" id="IPR019821">
    <property type="entry name" value="Kinesin_motor_CS"/>
</dbReference>
<dbReference type="PANTHER" id="PTHR47972">
    <property type="entry name" value="KINESIN-LIKE PROTEIN KLP-3"/>
    <property type="match status" value="1"/>
</dbReference>
<comment type="subcellular location">
    <subcellularLocation>
        <location evidence="1">Cytoplasm</location>
        <location evidence="1">Cytoskeleton</location>
    </subcellularLocation>
</comment>
<organism evidence="7 8">
    <name type="scientific">Paramuricea clavata</name>
    <name type="common">Red gorgonian</name>
    <name type="synonym">Violescent sea-whip</name>
    <dbReference type="NCBI Taxonomy" id="317549"/>
    <lineage>
        <taxon>Eukaryota</taxon>
        <taxon>Metazoa</taxon>
        <taxon>Cnidaria</taxon>
        <taxon>Anthozoa</taxon>
        <taxon>Octocorallia</taxon>
        <taxon>Malacalcyonacea</taxon>
        <taxon>Plexauridae</taxon>
        <taxon>Paramuricea</taxon>
    </lineage>
</organism>
<dbReference type="Gene3D" id="3.40.850.10">
    <property type="entry name" value="Kinesin motor domain"/>
    <property type="match status" value="1"/>
</dbReference>
<proteinExistence type="inferred from homology"/>
<reference evidence="7" key="1">
    <citation type="submission" date="2020-04" db="EMBL/GenBank/DDBJ databases">
        <authorList>
            <person name="Alioto T."/>
            <person name="Alioto T."/>
            <person name="Gomez Garrido J."/>
        </authorList>
    </citation>
    <scope>NUCLEOTIDE SEQUENCE</scope>
    <source>
        <strain evidence="7">A484AB</strain>
    </source>
</reference>
<dbReference type="InterPro" id="IPR036961">
    <property type="entry name" value="Kinesin_motor_dom_sf"/>
</dbReference>
<evidence type="ECO:0000256" key="3">
    <source>
        <dbReference type="ARBA" id="ARBA00022840"/>
    </source>
</evidence>
<dbReference type="GO" id="GO:0007018">
    <property type="term" value="P:microtubule-based movement"/>
    <property type="evidence" value="ECO:0007669"/>
    <property type="project" value="InterPro"/>
</dbReference>
<evidence type="ECO:0000313" key="8">
    <source>
        <dbReference type="Proteomes" id="UP001152795"/>
    </source>
</evidence>
<dbReference type="AlphaFoldDB" id="A0A6S7FP20"/>
<keyword evidence="2 6" id="KW-0547">Nucleotide-binding</keyword>
<dbReference type="GO" id="GO:0003777">
    <property type="term" value="F:microtubule motor activity"/>
    <property type="evidence" value="ECO:0007669"/>
    <property type="project" value="InterPro"/>
</dbReference>
<dbReference type="GO" id="GO:0005524">
    <property type="term" value="F:ATP binding"/>
    <property type="evidence" value="ECO:0007669"/>
    <property type="project" value="UniProtKB-KW"/>
</dbReference>
<comment type="similarity">
    <text evidence="5 6">Belongs to the TRAFAC class myosin-kinesin ATPase superfamily. Kinesin family.</text>
</comment>
<dbReference type="GO" id="GO:0005874">
    <property type="term" value="C:microtubule"/>
    <property type="evidence" value="ECO:0007669"/>
    <property type="project" value="UniProtKB-KW"/>
</dbReference>
<keyword evidence="6" id="KW-0493">Microtubule</keyword>
<dbReference type="Pfam" id="PF00225">
    <property type="entry name" value="Kinesin"/>
    <property type="match status" value="1"/>
</dbReference>
<evidence type="ECO:0000256" key="4">
    <source>
        <dbReference type="ARBA" id="ARBA00023212"/>
    </source>
</evidence>
<dbReference type="PRINTS" id="PR00380">
    <property type="entry name" value="KINESINHEAVY"/>
</dbReference>
<evidence type="ECO:0000256" key="5">
    <source>
        <dbReference type="PROSITE-ProRule" id="PRU00283"/>
    </source>
</evidence>
<dbReference type="PANTHER" id="PTHR47972:SF16">
    <property type="entry name" value="KINESIN-LIKE PROTEIN"/>
    <property type="match status" value="1"/>
</dbReference>
<comment type="caution">
    <text evidence="5">Lacks conserved residue(s) required for the propagation of feature annotation.</text>
</comment>